<evidence type="ECO:0000256" key="1">
    <source>
        <dbReference type="SAM" id="Phobius"/>
    </source>
</evidence>
<dbReference type="EMBL" id="LBUP01000003">
    <property type="protein sequence ID" value="KKQ66781.1"/>
    <property type="molecule type" value="Genomic_DNA"/>
</dbReference>
<dbReference type="InterPro" id="IPR002931">
    <property type="entry name" value="Transglutaminase-like"/>
</dbReference>
<evidence type="ECO:0000313" key="4">
    <source>
        <dbReference type="Proteomes" id="UP000034235"/>
    </source>
</evidence>
<dbReference type="Pfam" id="PF01841">
    <property type="entry name" value="Transglut_core"/>
    <property type="match status" value="1"/>
</dbReference>
<protein>
    <recommendedName>
        <fullName evidence="2">Transglutaminase-like domain-containing protein</fullName>
    </recommendedName>
</protein>
<dbReference type="SMART" id="SM00460">
    <property type="entry name" value="TGc"/>
    <property type="match status" value="1"/>
</dbReference>
<feature type="domain" description="Transglutaminase-like" evidence="2">
    <location>
        <begin position="368"/>
        <end position="438"/>
    </location>
</feature>
<dbReference type="Proteomes" id="UP000034235">
    <property type="component" value="Unassembled WGS sequence"/>
</dbReference>
<organism evidence="3 4">
    <name type="scientific">Candidatus Daviesbacteria bacterium GW2011_GWA2_38_24</name>
    <dbReference type="NCBI Taxonomy" id="1618422"/>
    <lineage>
        <taxon>Bacteria</taxon>
        <taxon>Candidatus Daviesiibacteriota</taxon>
    </lineage>
</organism>
<evidence type="ECO:0000259" key="2">
    <source>
        <dbReference type="SMART" id="SM00460"/>
    </source>
</evidence>
<dbReference type="InterPro" id="IPR038765">
    <property type="entry name" value="Papain-like_cys_pep_sf"/>
</dbReference>
<keyword evidence="1" id="KW-0812">Transmembrane</keyword>
<dbReference type="AlphaFoldDB" id="A0A0G0MPF5"/>
<keyword evidence="1" id="KW-1133">Transmembrane helix</keyword>
<dbReference type="SUPFAM" id="SSF54001">
    <property type="entry name" value="Cysteine proteinases"/>
    <property type="match status" value="1"/>
</dbReference>
<evidence type="ECO:0000313" key="3">
    <source>
        <dbReference type="EMBL" id="KKQ66781.1"/>
    </source>
</evidence>
<sequence>MIRKLAIIILFLVFGLAFPKNTLAAGEFSSRYNVVYDVDSSGSTTVTEKITLKNLTDKYYASSFTLTIAASDLSDLVAFDSSGPLEVRLEQVEDLPNDKHKLKNKFNINVKFNQQLAGKDKEYTWTLKFKSKDFAQLQGSVWQVSVPKVVLTDDITDYNLTLSVPVSFSDPTSIVPEPSGQSEIGGKLNLKFNKDQISKSGILANFGVNQFLKFNLSYKITNDKAIPTIAKIALPPDTPYQEVIINNIDPKPEDVTVDVDGNFLAWFKVGKQQSLDVRVSGLSKLFIFPEKINVASSRYELYTKGDKYWDKDNPAIKAKLVDIFQGKIPDTNQEKARLIHRFVVSNLGFNEKRLSENNFERLGGLTAISNSDNALSSEFTDLFISLSRAANVPSKALVGFAYTPNTALRPLSFQGKSLHMWPEYYDSRFGWVMIDPTWENTTGGVDYFSRFDLNHFVIAINGSFNDINLPKDVNVEFTAEEFKPTSNISVLLRLPEFLYGGFPTNMKISIENTGNSNYNAEELDISSSKVNILSDLTKESGKNIKLYDVSIPPFGRKELEFRLNSDSFFSSFEDIIQVNIAGQKTDQKILVKPFFEARTFPVIVGISVVVMFLGYIVSVLLYLKKSNFKKKKSS</sequence>
<reference evidence="3 4" key="1">
    <citation type="journal article" date="2015" name="Nature">
        <title>rRNA introns, odd ribosomes, and small enigmatic genomes across a large radiation of phyla.</title>
        <authorList>
            <person name="Brown C.T."/>
            <person name="Hug L.A."/>
            <person name="Thomas B.C."/>
            <person name="Sharon I."/>
            <person name="Castelle C.J."/>
            <person name="Singh A."/>
            <person name="Wilkins M.J."/>
            <person name="Williams K.H."/>
            <person name="Banfield J.F."/>
        </authorList>
    </citation>
    <scope>NUCLEOTIDE SEQUENCE [LARGE SCALE GENOMIC DNA]</scope>
</reference>
<gene>
    <name evidence="3" type="ORF">US86_C0003G0024</name>
</gene>
<name>A0A0G0MPF5_9BACT</name>
<comment type="caution">
    <text evidence="3">The sequence shown here is derived from an EMBL/GenBank/DDBJ whole genome shotgun (WGS) entry which is preliminary data.</text>
</comment>
<accession>A0A0G0MPF5</accession>
<keyword evidence="1" id="KW-0472">Membrane</keyword>
<proteinExistence type="predicted"/>
<feature type="transmembrane region" description="Helical" evidence="1">
    <location>
        <begin position="600"/>
        <end position="623"/>
    </location>
</feature>
<dbReference type="Gene3D" id="3.10.620.30">
    <property type="match status" value="1"/>
</dbReference>